<keyword evidence="3" id="KW-1185">Reference proteome</keyword>
<feature type="region of interest" description="Disordered" evidence="1">
    <location>
        <begin position="126"/>
        <end position="158"/>
    </location>
</feature>
<evidence type="ECO:0000256" key="1">
    <source>
        <dbReference type="SAM" id="MobiDB-lite"/>
    </source>
</evidence>
<evidence type="ECO:0000313" key="3">
    <source>
        <dbReference type="Proteomes" id="UP001589733"/>
    </source>
</evidence>
<feature type="compositionally biased region" description="Basic residues" evidence="1">
    <location>
        <begin position="173"/>
        <end position="187"/>
    </location>
</feature>
<feature type="compositionally biased region" description="Basic and acidic residues" evidence="1">
    <location>
        <begin position="41"/>
        <end position="50"/>
    </location>
</feature>
<feature type="compositionally biased region" description="Basic and acidic residues" evidence="1">
    <location>
        <begin position="203"/>
        <end position="212"/>
    </location>
</feature>
<evidence type="ECO:0000313" key="2">
    <source>
        <dbReference type="EMBL" id="MFB9994476.1"/>
    </source>
</evidence>
<feature type="region of interest" description="Disordered" evidence="1">
    <location>
        <begin position="170"/>
        <end position="212"/>
    </location>
</feature>
<feature type="region of interest" description="Disordered" evidence="1">
    <location>
        <begin position="34"/>
        <end position="57"/>
    </location>
</feature>
<feature type="compositionally biased region" description="Basic residues" evidence="1">
    <location>
        <begin position="136"/>
        <end position="153"/>
    </location>
</feature>
<gene>
    <name evidence="2" type="ORF">ACFFLM_21195</name>
</gene>
<reference evidence="2 3" key="1">
    <citation type="submission" date="2024-09" db="EMBL/GenBank/DDBJ databases">
        <authorList>
            <person name="Sun Q."/>
            <person name="Mori K."/>
        </authorList>
    </citation>
    <scope>NUCLEOTIDE SEQUENCE [LARGE SCALE GENOMIC DNA]</scope>
    <source>
        <strain evidence="2 3">JCM 13503</strain>
    </source>
</reference>
<organism evidence="2 3">
    <name type="scientific">Deinococcus oregonensis</name>
    <dbReference type="NCBI Taxonomy" id="1805970"/>
    <lineage>
        <taxon>Bacteria</taxon>
        <taxon>Thermotogati</taxon>
        <taxon>Deinococcota</taxon>
        <taxon>Deinococci</taxon>
        <taxon>Deinococcales</taxon>
        <taxon>Deinococcaceae</taxon>
        <taxon>Deinococcus</taxon>
    </lineage>
</organism>
<dbReference type="EMBL" id="JBHLYR010000062">
    <property type="protein sequence ID" value="MFB9994476.1"/>
    <property type="molecule type" value="Genomic_DNA"/>
</dbReference>
<protein>
    <submittedName>
        <fullName evidence="2">Uncharacterized protein</fullName>
    </submittedName>
</protein>
<accession>A0ABV6B7T2</accession>
<dbReference type="RefSeq" id="WP_380015352.1">
    <property type="nucleotide sequence ID" value="NZ_JBHLYR010000062.1"/>
</dbReference>
<feature type="compositionally biased region" description="Polar residues" evidence="1">
    <location>
        <begin position="1"/>
        <end position="19"/>
    </location>
</feature>
<feature type="region of interest" description="Disordered" evidence="1">
    <location>
        <begin position="1"/>
        <end position="21"/>
    </location>
</feature>
<feature type="compositionally biased region" description="Basic and acidic residues" evidence="1">
    <location>
        <begin position="126"/>
        <end position="135"/>
    </location>
</feature>
<sequence>MSNAKKFSVKKNQAPTQSRAYPVQVCSTRYRDPVTGYWTSKPKDAPEAGKLRKGRSVSDRAIVTRLKDSDGEVVNARVILPAFRAGQRRGKIKLSEVRDTERELSRDALATYNPRRAAEIDLERMHEAHRSDKAKRGAATKAKNKAAGRTPKKRPVDVIKTELLRTEELVKDARRRHDGAKTYKTRATHAQTLKTRQQRASKLRAELKQVSG</sequence>
<proteinExistence type="predicted"/>
<dbReference type="Proteomes" id="UP001589733">
    <property type="component" value="Unassembled WGS sequence"/>
</dbReference>
<comment type="caution">
    <text evidence="2">The sequence shown here is derived from an EMBL/GenBank/DDBJ whole genome shotgun (WGS) entry which is preliminary data.</text>
</comment>
<name>A0ABV6B7T2_9DEIO</name>